<feature type="binding site" description="in other chain" evidence="8">
    <location>
        <position position="239"/>
    </location>
    <ligand>
        <name>IMP</name>
        <dbReference type="ChEBI" id="CHEBI:58053"/>
        <note>ligand shared between dimeric partners</note>
    </ligand>
</feature>
<feature type="binding site" evidence="8">
    <location>
        <position position="305"/>
    </location>
    <ligand>
        <name>GTP</name>
        <dbReference type="ChEBI" id="CHEBI:37565"/>
    </ligand>
</feature>
<proteinExistence type="inferred from homology"/>
<evidence type="ECO:0000256" key="6">
    <source>
        <dbReference type="ARBA" id="ARBA00022842"/>
    </source>
</evidence>
<evidence type="ECO:0000256" key="4">
    <source>
        <dbReference type="ARBA" id="ARBA00022741"/>
    </source>
</evidence>
<keyword evidence="2 8" id="KW-0436">Ligase</keyword>
<comment type="catalytic activity">
    <reaction evidence="8 9">
        <text>IMP + L-aspartate + GTP = N(6)-(1,2-dicarboxyethyl)-AMP + GDP + phosphate + 2 H(+)</text>
        <dbReference type="Rhea" id="RHEA:15753"/>
        <dbReference type="ChEBI" id="CHEBI:15378"/>
        <dbReference type="ChEBI" id="CHEBI:29991"/>
        <dbReference type="ChEBI" id="CHEBI:37565"/>
        <dbReference type="ChEBI" id="CHEBI:43474"/>
        <dbReference type="ChEBI" id="CHEBI:57567"/>
        <dbReference type="ChEBI" id="CHEBI:58053"/>
        <dbReference type="ChEBI" id="CHEBI:58189"/>
        <dbReference type="EC" id="6.3.4.4"/>
    </reaction>
</comment>
<feature type="binding site" evidence="8">
    <location>
        <begin position="414"/>
        <end position="416"/>
    </location>
    <ligand>
        <name>GTP</name>
        <dbReference type="ChEBI" id="CHEBI:37565"/>
    </ligand>
</feature>
<dbReference type="AlphaFoldDB" id="A0A5B8XLR5"/>
<evidence type="ECO:0000313" key="10">
    <source>
        <dbReference type="EMBL" id="QED26071.1"/>
    </source>
</evidence>
<comment type="similarity">
    <text evidence="8 9">Belongs to the adenylosuccinate synthetase family.</text>
</comment>
<comment type="subunit">
    <text evidence="1 8">Homodimer.</text>
</comment>
<dbReference type="EC" id="6.3.4.4" evidence="8 9"/>
<dbReference type="GO" id="GO:0005525">
    <property type="term" value="F:GTP binding"/>
    <property type="evidence" value="ECO:0007669"/>
    <property type="project" value="UniProtKB-UniRule"/>
</dbReference>
<dbReference type="PANTHER" id="PTHR11846:SF0">
    <property type="entry name" value="ADENYLOSUCCINATE SYNTHETASE"/>
    <property type="match status" value="1"/>
</dbReference>
<evidence type="ECO:0000256" key="3">
    <source>
        <dbReference type="ARBA" id="ARBA00022723"/>
    </source>
</evidence>
<dbReference type="Gene3D" id="3.90.170.10">
    <property type="entry name" value="Adenylosuccinate Synthetase, subunit A, domain 3"/>
    <property type="match status" value="1"/>
</dbReference>
<dbReference type="EMBL" id="CP042467">
    <property type="protein sequence ID" value="QED26071.1"/>
    <property type="molecule type" value="Genomic_DNA"/>
</dbReference>
<dbReference type="FunFam" id="3.90.170.10:FF:000001">
    <property type="entry name" value="Adenylosuccinate synthetase"/>
    <property type="match status" value="1"/>
</dbReference>
<dbReference type="CDD" id="cd03108">
    <property type="entry name" value="AdSS"/>
    <property type="match status" value="1"/>
</dbReference>
<dbReference type="SMART" id="SM00788">
    <property type="entry name" value="Adenylsucc_synt"/>
    <property type="match status" value="1"/>
</dbReference>
<dbReference type="SUPFAM" id="SSF52540">
    <property type="entry name" value="P-loop containing nucleoside triphosphate hydrolases"/>
    <property type="match status" value="1"/>
</dbReference>
<dbReference type="InterPro" id="IPR027417">
    <property type="entry name" value="P-loop_NTPase"/>
</dbReference>
<dbReference type="GO" id="GO:0044208">
    <property type="term" value="P:'de novo' AMP biosynthetic process"/>
    <property type="evidence" value="ECO:0007669"/>
    <property type="project" value="UniProtKB-UniRule"/>
</dbReference>
<dbReference type="InterPro" id="IPR042109">
    <property type="entry name" value="Adenylosuccinate_synth_dom1"/>
</dbReference>
<feature type="binding site" description="in other chain" evidence="8">
    <location>
        <position position="130"/>
    </location>
    <ligand>
        <name>IMP</name>
        <dbReference type="ChEBI" id="CHEBI:58053"/>
        <note>ligand shared between dimeric partners</note>
    </ligand>
</feature>
<dbReference type="FunFam" id="1.10.300.10:FF:000001">
    <property type="entry name" value="Adenylosuccinate synthetase"/>
    <property type="match status" value="1"/>
</dbReference>
<dbReference type="InterPro" id="IPR042110">
    <property type="entry name" value="Adenylosuccinate_synth_dom2"/>
</dbReference>
<evidence type="ECO:0000256" key="8">
    <source>
        <dbReference type="HAMAP-Rule" id="MF_00011"/>
    </source>
</evidence>
<feature type="binding site" evidence="8">
    <location>
        <begin position="12"/>
        <end position="18"/>
    </location>
    <ligand>
        <name>GTP</name>
        <dbReference type="ChEBI" id="CHEBI:37565"/>
    </ligand>
</feature>
<dbReference type="InterPro" id="IPR018220">
    <property type="entry name" value="Adenylosuccin_syn_GTP-bd"/>
</dbReference>
<evidence type="ECO:0000256" key="9">
    <source>
        <dbReference type="RuleBase" id="RU000520"/>
    </source>
</evidence>
<dbReference type="OrthoDB" id="9807553at2"/>
<comment type="cofactor">
    <cofactor evidence="8">
        <name>Mg(2+)</name>
        <dbReference type="ChEBI" id="CHEBI:18420"/>
    </cofactor>
    <text evidence="8">Binds 1 Mg(2+) ion per subunit.</text>
</comment>
<dbReference type="InterPro" id="IPR001114">
    <property type="entry name" value="Adenylosuccinate_synthetase"/>
</dbReference>
<keyword evidence="7 8" id="KW-0342">GTP-binding</keyword>
<feature type="binding site" description="in other chain" evidence="8">
    <location>
        <position position="224"/>
    </location>
    <ligand>
        <name>IMP</name>
        <dbReference type="ChEBI" id="CHEBI:58053"/>
        <note>ligand shared between dimeric partners</note>
    </ligand>
</feature>
<comment type="function">
    <text evidence="8">Plays an important role in the de novo pathway of purine nucleotide biosynthesis. Catalyzes the first committed step in the biosynthesis of AMP from IMP.</text>
</comment>
<accession>A0A5B8XLR5</accession>
<dbReference type="GO" id="GO:0046040">
    <property type="term" value="P:IMP metabolic process"/>
    <property type="evidence" value="ECO:0007669"/>
    <property type="project" value="TreeGrafter"/>
</dbReference>
<comment type="subcellular location">
    <subcellularLocation>
        <location evidence="8">Cytoplasm</location>
    </subcellularLocation>
</comment>
<dbReference type="NCBIfam" id="TIGR00184">
    <property type="entry name" value="purA"/>
    <property type="match status" value="1"/>
</dbReference>
<gene>
    <name evidence="8" type="primary">purA</name>
    <name evidence="10" type="ORF">FRD01_02100</name>
</gene>
<keyword evidence="11" id="KW-1185">Reference proteome</keyword>
<feature type="binding site" evidence="8">
    <location>
        <position position="40"/>
    </location>
    <ligand>
        <name>Mg(2+)</name>
        <dbReference type="ChEBI" id="CHEBI:18420"/>
    </ligand>
</feature>
<keyword evidence="4 8" id="KW-0547">Nucleotide-binding</keyword>
<dbReference type="HAMAP" id="MF_00011">
    <property type="entry name" value="Adenylosucc_synth"/>
    <property type="match status" value="1"/>
</dbReference>
<feature type="binding site" evidence="8">
    <location>
        <begin position="331"/>
        <end position="333"/>
    </location>
    <ligand>
        <name>GTP</name>
        <dbReference type="ChEBI" id="CHEBI:37565"/>
    </ligand>
</feature>
<feature type="active site" description="Proton donor" evidence="8">
    <location>
        <position position="41"/>
    </location>
</feature>
<dbReference type="UniPathway" id="UPA00075">
    <property type="reaction ID" value="UER00335"/>
</dbReference>
<feature type="binding site" description="in other chain" evidence="8">
    <location>
        <begin position="13"/>
        <end position="16"/>
    </location>
    <ligand>
        <name>IMP</name>
        <dbReference type="ChEBI" id="CHEBI:58053"/>
        <note>ligand shared between dimeric partners</note>
    </ligand>
</feature>
<dbReference type="GO" id="GO:0000287">
    <property type="term" value="F:magnesium ion binding"/>
    <property type="evidence" value="ECO:0007669"/>
    <property type="project" value="UniProtKB-UniRule"/>
</dbReference>
<feature type="active site" description="Proton acceptor" evidence="8">
    <location>
        <position position="13"/>
    </location>
</feature>
<dbReference type="PANTHER" id="PTHR11846">
    <property type="entry name" value="ADENYLOSUCCINATE SYNTHETASE"/>
    <property type="match status" value="1"/>
</dbReference>
<dbReference type="GO" id="GO:0004019">
    <property type="term" value="F:adenylosuccinate synthase activity"/>
    <property type="evidence" value="ECO:0007669"/>
    <property type="project" value="UniProtKB-UniRule"/>
</dbReference>
<evidence type="ECO:0000256" key="5">
    <source>
        <dbReference type="ARBA" id="ARBA00022755"/>
    </source>
</evidence>
<evidence type="ECO:0000256" key="2">
    <source>
        <dbReference type="ARBA" id="ARBA00022598"/>
    </source>
</evidence>
<keyword evidence="5 8" id="KW-0658">Purine biosynthesis</keyword>
<protein>
    <recommendedName>
        <fullName evidence="8 9">Adenylosuccinate synthetase</fullName>
        <shortName evidence="8">AMPSase</shortName>
        <shortName evidence="8">AdSS</shortName>
        <ecNumber evidence="8 9">6.3.4.4</ecNumber>
    </recommendedName>
    <alternativeName>
        <fullName evidence="8">IMP--aspartate ligase</fullName>
    </alternativeName>
</protein>
<name>A0A5B8XLR5_9DELT</name>
<evidence type="ECO:0000256" key="1">
    <source>
        <dbReference type="ARBA" id="ARBA00011738"/>
    </source>
</evidence>
<dbReference type="RefSeq" id="WP_146957192.1">
    <property type="nucleotide sequence ID" value="NZ_CP042467.1"/>
</dbReference>
<dbReference type="KEGG" id="bbae:FRD01_02100"/>
<dbReference type="Proteomes" id="UP000321595">
    <property type="component" value="Chromosome"/>
</dbReference>
<dbReference type="Gene3D" id="1.10.300.10">
    <property type="entry name" value="Adenylosuccinate Synthetase, subunit A, domain 2"/>
    <property type="match status" value="1"/>
</dbReference>
<feature type="binding site" description="in other chain" evidence="8">
    <location>
        <begin position="38"/>
        <end position="41"/>
    </location>
    <ligand>
        <name>IMP</name>
        <dbReference type="ChEBI" id="CHEBI:58053"/>
        <note>ligand shared between dimeric partners</note>
    </ligand>
</feature>
<organism evidence="10 11">
    <name type="scientific">Microvenator marinus</name>
    <dbReference type="NCBI Taxonomy" id="2600177"/>
    <lineage>
        <taxon>Bacteria</taxon>
        <taxon>Deltaproteobacteria</taxon>
        <taxon>Bradymonadales</taxon>
        <taxon>Microvenatoraceae</taxon>
        <taxon>Microvenator</taxon>
    </lineage>
</organism>
<feature type="binding site" evidence="8">
    <location>
        <begin position="40"/>
        <end position="42"/>
    </location>
    <ligand>
        <name>GTP</name>
        <dbReference type="ChEBI" id="CHEBI:37565"/>
    </ligand>
</feature>
<feature type="binding site" description="in other chain" evidence="8">
    <location>
        <position position="303"/>
    </location>
    <ligand>
        <name>IMP</name>
        <dbReference type="ChEBI" id="CHEBI:58053"/>
        <note>ligand shared between dimeric partners</note>
    </ligand>
</feature>
<feature type="binding site" evidence="8">
    <location>
        <begin position="299"/>
        <end position="305"/>
    </location>
    <ligand>
        <name>substrate</name>
    </ligand>
</feature>
<keyword evidence="6 8" id="KW-0460">Magnesium</keyword>
<dbReference type="Pfam" id="PF00709">
    <property type="entry name" value="Adenylsucc_synt"/>
    <property type="match status" value="1"/>
</dbReference>
<evidence type="ECO:0000313" key="11">
    <source>
        <dbReference type="Proteomes" id="UP000321595"/>
    </source>
</evidence>
<keyword evidence="3 8" id="KW-0479">Metal-binding</keyword>
<dbReference type="NCBIfam" id="NF002223">
    <property type="entry name" value="PRK01117.1"/>
    <property type="match status" value="1"/>
</dbReference>
<sequence>MSSTIVIGAQWGDEGKGKIVDIFAEKADLVVRFQGGNNAGHTLVIGDQKTVLHHIPSGILRPEVQCILAGGVVVDPEVCLREIKALTEKGVLSREGQLVIGAECSVITSYHRTLDAAREGSLEGTKIGTTGRGIGPCYEDRVARRSIFVRDLLDRKGLEAKLTQNLHEKNVLLSHYGAQTFSVEELLDELLAFGEALRPYVADANALVRNALQDGKKVLFEGAQGTLLDVGLGTYPYVTSSHTVSASACVGAGIKPQALTSIFGITKAYCTRVGEGPFPTELHGDVGEELRKLGHEFGSTTGRPRRCGWLDLVGLKYAAEVNGLTSIAITKLDVLSGFDQLKVCTGYLDKNSRPISEPPLDARELEGVSPVYEELAGWSEDLTQCRTWADLPKSARDYIEFIEAKVGVPVDLISVGPDREATFWRHA</sequence>
<comment type="pathway">
    <text evidence="8 9">Purine metabolism; AMP biosynthesis via de novo pathway; AMP from IMP: step 1/2.</text>
</comment>
<dbReference type="InterPro" id="IPR042111">
    <property type="entry name" value="Adenylosuccinate_synth_dom3"/>
</dbReference>
<feature type="binding site" evidence="8">
    <location>
        <position position="144"/>
    </location>
    <ligand>
        <name>IMP</name>
        <dbReference type="ChEBI" id="CHEBI:58053"/>
        <note>ligand shared between dimeric partners</note>
    </ligand>
</feature>
<reference evidence="10 11" key="1">
    <citation type="submission" date="2019-08" db="EMBL/GenBank/DDBJ databases">
        <authorList>
            <person name="Liang Q."/>
        </authorList>
    </citation>
    <scope>NUCLEOTIDE SEQUENCE [LARGE SCALE GENOMIC DNA]</scope>
    <source>
        <strain evidence="10 11">V1718</strain>
    </source>
</reference>
<dbReference type="GO" id="GO:0005737">
    <property type="term" value="C:cytoplasm"/>
    <property type="evidence" value="ECO:0007669"/>
    <property type="project" value="UniProtKB-SubCell"/>
</dbReference>
<dbReference type="PROSITE" id="PS01266">
    <property type="entry name" value="ADENYLOSUCCIN_SYN_1"/>
    <property type="match status" value="1"/>
</dbReference>
<dbReference type="Gene3D" id="3.40.440.10">
    <property type="entry name" value="Adenylosuccinate Synthetase, subunit A, domain 1"/>
    <property type="match status" value="1"/>
</dbReference>
<evidence type="ECO:0000256" key="7">
    <source>
        <dbReference type="ARBA" id="ARBA00023134"/>
    </source>
</evidence>
<keyword evidence="8" id="KW-0963">Cytoplasm</keyword>
<feature type="binding site" evidence="8">
    <location>
        <position position="13"/>
    </location>
    <ligand>
        <name>Mg(2+)</name>
        <dbReference type="ChEBI" id="CHEBI:18420"/>
    </ligand>
</feature>